<proteinExistence type="inferred from homology"/>
<dbReference type="OMA" id="KSERAYT"/>
<dbReference type="SUPFAM" id="SSF55174">
    <property type="entry name" value="Alpha-L RNA-binding motif"/>
    <property type="match status" value="1"/>
</dbReference>
<dbReference type="GO" id="GO:0003723">
    <property type="term" value="F:RNA binding"/>
    <property type="evidence" value="ECO:0007669"/>
    <property type="project" value="UniProtKB-KW"/>
</dbReference>
<dbReference type="Gene3D" id="3.10.290.10">
    <property type="entry name" value="RNA-binding S4 domain"/>
    <property type="match status" value="1"/>
</dbReference>
<dbReference type="AlphaFoldDB" id="C1FEQ4"/>
<dbReference type="GO" id="GO:0009982">
    <property type="term" value="F:pseudouridine synthase activity"/>
    <property type="evidence" value="ECO:0007669"/>
    <property type="project" value="InterPro"/>
</dbReference>
<evidence type="ECO:0000313" key="8">
    <source>
        <dbReference type="EMBL" id="ACO68612.1"/>
    </source>
</evidence>
<evidence type="ECO:0000256" key="4">
    <source>
        <dbReference type="PIRSR" id="PIRSR606225-1"/>
    </source>
</evidence>
<accession>C1FEQ4</accession>
<dbReference type="KEGG" id="mis:MICPUN_96893"/>
<feature type="active site" evidence="4">
    <location>
        <position position="168"/>
    </location>
</feature>
<dbReference type="GeneID" id="8250279"/>
<dbReference type="Pfam" id="PF00849">
    <property type="entry name" value="PseudoU_synth_2"/>
    <property type="match status" value="1"/>
</dbReference>
<gene>
    <name evidence="8" type="ORF">MICPUN_96893</name>
</gene>
<sequence>MALCSPLRGVKSDALSGHRSDFQGEEEVFVARASSSRLDAFLADQISGVSRSRIVESIKSGVVVVNGNVTTKPSHKLDIGDRVICGEIVASPPTEVAPENIPLDVVFEDDHLVVVNKPPGMVVHPSAGHAGGSLVNALLFHCNERSNRGDDASKMIDVPRLGVVHRIDKGTSGLLVMAKDAAAQAGLQTQFANRSVRRRYLAIVLGTPARESGRIDAPIGRDPADRLKMAIVRGATGRQAISNFGVRARLVRGNASLVEWQLETGRTHQIRVHAREMGHPIVGDEAYGGGGSAAAEFLRRDGAMSAAAAREIVAKCARPMLHARSLGFRHPVTGEEISFAVEPPPDFVDAFTELSKY</sequence>
<dbReference type="RefSeq" id="XP_002507354.1">
    <property type="nucleotide sequence ID" value="XM_002507308.1"/>
</dbReference>
<dbReference type="InParanoid" id="C1FEQ4"/>
<evidence type="ECO:0000256" key="1">
    <source>
        <dbReference type="ARBA" id="ARBA00000073"/>
    </source>
</evidence>
<organism evidence="8 9">
    <name type="scientific">Micromonas commoda (strain RCC299 / NOUM17 / CCMP2709)</name>
    <name type="common">Picoplanktonic green alga</name>
    <dbReference type="NCBI Taxonomy" id="296587"/>
    <lineage>
        <taxon>Eukaryota</taxon>
        <taxon>Viridiplantae</taxon>
        <taxon>Chlorophyta</taxon>
        <taxon>Mamiellophyceae</taxon>
        <taxon>Mamiellales</taxon>
        <taxon>Mamiellaceae</taxon>
        <taxon>Micromonas</taxon>
    </lineage>
</organism>
<evidence type="ECO:0000259" key="7">
    <source>
        <dbReference type="SMART" id="SM00363"/>
    </source>
</evidence>
<comment type="catalytic activity">
    <reaction evidence="1 6">
        <text>a uridine in RNA = a pseudouridine in RNA</text>
        <dbReference type="Rhea" id="RHEA:48348"/>
        <dbReference type="Rhea" id="RHEA-COMP:12068"/>
        <dbReference type="Rhea" id="RHEA-COMP:12069"/>
        <dbReference type="ChEBI" id="CHEBI:65314"/>
        <dbReference type="ChEBI" id="CHEBI:65315"/>
    </reaction>
</comment>
<evidence type="ECO:0000256" key="3">
    <source>
        <dbReference type="ARBA" id="ARBA00023235"/>
    </source>
</evidence>
<name>C1FEQ4_MICCC</name>
<feature type="domain" description="RNA-binding S4" evidence="7">
    <location>
        <begin position="36"/>
        <end position="102"/>
    </location>
</feature>
<evidence type="ECO:0000256" key="6">
    <source>
        <dbReference type="RuleBase" id="RU362028"/>
    </source>
</evidence>
<dbReference type="Pfam" id="PF01479">
    <property type="entry name" value="S4"/>
    <property type="match status" value="1"/>
</dbReference>
<dbReference type="InterPro" id="IPR002942">
    <property type="entry name" value="S4_RNA-bd"/>
</dbReference>
<dbReference type="EMBL" id="CP001574">
    <property type="protein sequence ID" value="ACO68612.1"/>
    <property type="molecule type" value="Genomic_DNA"/>
</dbReference>
<dbReference type="SMART" id="SM00363">
    <property type="entry name" value="S4"/>
    <property type="match status" value="1"/>
</dbReference>
<dbReference type="GO" id="GO:0000455">
    <property type="term" value="P:enzyme-directed rRNA pseudouridine synthesis"/>
    <property type="evidence" value="ECO:0007669"/>
    <property type="project" value="TreeGrafter"/>
</dbReference>
<evidence type="ECO:0000256" key="5">
    <source>
        <dbReference type="PROSITE-ProRule" id="PRU00182"/>
    </source>
</evidence>
<dbReference type="FunCoup" id="C1FEQ4">
    <property type="interactions" value="328"/>
</dbReference>
<dbReference type="InterPro" id="IPR020103">
    <property type="entry name" value="PsdUridine_synth_cat_dom_sf"/>
</dbReference>
<keyword evidence="3 6" id="KW-0413">Isomerase</keyword>
<reference evidence="8 9" key="1">
    <citation type="journal article" date="2009" name="Science">
        <title>Green evolution and dynamic adaptations revealed by genomes of the marine picoeukaryotes Micromonas.</title>
        <authorList>
            <person name="Worden A.Z."/>
            <person name="Lee J.H."/>
            <person name="Mock T."/>
            <person name="Rouze P."/>
            <person name="Simmons M.P."/>
            <person name="Aerts A.L."/>
            <person name="Allen A.E."/>
            <person name="Cuvelier M.L."/>
            <person name="Derelle E."/>
            <person name="Everett M.V."/>
            <person name="Foulon E."/>
            <person name="Grimwood J."/>
            <person name="Gundlach H."/>
            <person name="Henrissat B."/>
            <person name="Napoli C."/>
            <person name="McDonald S.M."/>
            <person name="Parker M.S."/>
            <person name="Rombauts S."/>
            <person name="Salamov A."/>
            <person name="Von Dassow P."/>
            <person name="Badger J.H."/>
            <person name="Coutinho P.M."/>
            <person name="Demir E."/>
            <person name="Dubchak I."/>
            <person name="Gentemann C."/>
            <person name="Eikrem W."/>
            <person name="Gready J.E."/>
            <person name="John U."/>
            <person name="Lanier W."/>
            <person name="Lindquist E.A."/>
            <person name="Lucas S."/>
            <person name="Mayer K.F."/>
            <person name="Moreau H."/>
            <person name="Not F."/>
            <person name="Otillar R."/>
            <person name="Panaud O."/>
            <person name="Pangilinan J."/>
            <person name="Paulsen I."/>
            <person name="Piegu B."/>
            <person name="Poliakov A."/>
            <person name="Robbens S."/>
            <person name="Schmutz J."/>
            <person name="Toulza E."/>
            <person name="Wyss T."/>
            <person name="Zelensky A."/>
            <person name="Zhou K."/>
            <person name="Armbrust E.V."/>
            <person name="Bhattacharya D."/>
            <person name="Goodenough U.W."/>
            <person name="Van de Peer Y."/>
            <person name="Grigoriev I.V."/>
        </authorList>
    </citation>
    <scope>NUCLEOTIDE SEQUENCE [LARGE SCALE GENOMIC DNA]</scope>
    <source>
        <strain evidence="9">RCC299 / NOUM17</strain>
    </source>
</reference>
<protein>
    <recommendedName>
        <fullName evidence="6">Pseudouridine synthase</fullName>
        <ecNumber evidence="6">5.4.99.-</ecNumber>
    </recommendedName>
</protein>
<dbReference type="OrthoDB" id="418349at2759"/>
<comment type="function">
    <text evidence="6">Responsible for synthesis of pseudouridine from uracil.</text>
</comment>
<dbReference type="SUPFAM" id="SSF55120">
    <property type="entry name" value="Pseudouridine synthase"/>
    <property type="match status" value="1"/>
</dbReference>
<dbReference type="InterPro" id="IPR050188">
    <property type="entry name" value="RluA_PseudoU_synthase"/>
</dbReference>
<dbReference type="Proteomes" id="UP000002009">
    <property type="component" value="Chromosome 1"/>
</dbReference>
<dbReference type="PANTHER" id="PTHR21600">
    <property type="entry name" value="MITOCHONDRIAL RNA PSEUDOURIDINE SYNTHASE"/>
    <property type="match status" value="1"/>
</dbReference>
<dbReference type="InterPro" id="IPR006225">
    <property type="entry name" value="PsdUridine_synth_RluC/D"/>
</dbReference>
<dbReference type="PROSITE" id="PS50889">
    <property type="entry name" value="S4"/>
    <property type="match status" value="1"/>
</dbReference>
<dbReference type="EC" id="5.4.99.-" evidence="6"/>
<dbReference type="InterPro" id="IPR036986">
    <property type="entry name" value="S4_RNA-bd_sf"/>
</dbReference>
<keyword evidence="9" id="KW-1185">Reference proteome</keyword>
<dbReference type="CDD" id="cd02869">
    <property type="entry name" value="PseudoU_synth_RluA_like"/>
    <property type="match status" value="1"/>
</dbReference>
<dbReference type="eggNOG" id="KOG1919">
    <property type="taxonomic scope" value="Eukaryota"/>
</dbReference>
<dbReference type="CDD" id="cd00165">
    <property type="entry name" value="S4"/>
    <property type="match status" value="1"/>
</dbReference>
<dbReference type="STRING" id="296587.C1FEQ4"/>
<dbReference type="NCBIfam" id="TIGR00005">
    <property type="entry name" value="rluA_subfam"/>
    <property type="match status" value="1"/>
</dbReference>
<comment type="similarity">
    <text evidence="2 6">Belongs to the pseudouridine synthase RluA family.</text>
</comment>
<dbReference type="InterPro" id="IPR006145">
    <property type="entry name" value="PsdUridine_synth_RsuA/RluA"/>
</dbReference>
<evidence type="ECO:0000313" key="9">
    <source>
        <dbReference type="Proteomes" id="UP000002009"/>
    </source>
</evidence>
<keyword evidence="5" id="KW-0694">RNA-binding</keyword>
<dbReference type="PROSITE" id="PS01129">
    <property type="entry name" value="PSI_RLU"/>
    <property type="match status" value="1"/>
</dbReference>
<evidence type="ECO:0000256" key="2">
    <source>
        <dbReference type="ARBA" id="ARBA00010876"/>
    </source>
</evidence>
<dbReference type="PANTHER" id="PTHR21600:SF87">
    <property type="entry name" value="RNA PSEUDOURIDYLATE SYNTHASE DOMAIN-CONTAINING PROTEIN 1"/>
    <property type="match status" value="1"/>
</dbReference>
<dbReference type="InterPro" id="IPR006224">
    <property type="entry name" value="PsdUridine_synth_RluA-like_CS"/>
</dbReference>
<dbReference type="Gene3D" id="3.30.2350.10">
    <property type="entry name" value="Pseudouridine synthase"/>
    <property type="match status" value="1"/>
</dbReference>